<evidence type="ECO:0000256" key="5">
    <source>
        <dbReference type="ARBA" id="ARBA00022692"/>
    </source>
</evidence>
<feature type="transmembrane region" description="Helical" evidence="9">
    <location>
        <begin position="369"/>
        <end position="392"/>
    </location>
</feature>
<dbReference type="InterPro" id="IPR000060">
    <property type="entry name" value="BCCT_transptr"/>
</dbReference>
<dbReference type="OrthoDB" id="9775735at2"/>
<feature type="transmembrane region" description="Helical" evidence="9">
    <location>
        <begin position="418"/>
        <end position="440"/>
    </location>
</feature>
<feature type="transmembrane region" description="Helical" evidence="9">
    <location>
        <begin position="494"/>
        <end position="517"/>
    </location>
</feature>
<feature type="transmembrane region" description="Helical" evidence="9">
    <location>
        <begin position="339"/>
        <end position="357"/>
    </location>
</feature>
<proteinExistence type="inferred from homology"/>
<evidence type="ECO:0000256" key="9">
    <source>
        <dbReference type="SAM" id="Phobius"/>
    </source>
</evidence>
<evidence type="ECO:0000256" key="3">
    <source>
        <dbReference type="ARBA" id="ARBA00022448"/>
    </source>
</evidence>
<keyword evidence="11" id="KW-1185">Reference proteome</keyword>
<gene>
    <name evidence="10" type="ORF">F8O05_10560</name>
</gene>
<keyword evidence="4" id="KW-1003">Cell membrane</keyword>
<comment type="similarity">
    <text evidence="2">Belongs to the BCCT transporter (TC 2.A.15) family.</text>
</comment>
<evidence type="ECO:0000256" key="8">
    <source>
        <dbReference type="SAM" id="MobiDB-lite"/>
    </source>
</evidence>
<keyword evidence="5 9" id="KW-0812">Transmembrane</keyword>
<dbReference type="GO" id="GO:0005886">
    <property type="term" value="C:plasma membrane"/>
    <property type="evidence" value="ECO:0007669"/>
    <property type="project" value="UniProtKB-SubCell"/>
</dbReference>
<dbReference type="Proteomes" id="UP000433493">
    <property type="component" value="Unassembled WGS sequence"/>
</dbReference>
<keyword evidence="7 9" id="KW-0472">Membrane</keyword>
<evidence type="ECO:0000256" key="2">
    <source>
        <dbReference type="ARBA" id="ARBA00005658"/>
    </source>
</evidence>
<feature type="transmembrane region" description="Helical" evidence="9">
    <location>
        <begin position="67"/>
        <end position="86"/>
    </location>
</feature>
<dbReference type="PANTHER" id="PTHR30047">
    <property type="entry name" value="HIGH-AFFINITY CHOLINE TRANSPORT PROTEIN-RELATED"/>
    <property type="match status" value="1"/>
</dbReference>
<feature type="transmembrane region" description="Helical" evidence="9">
    <location>
        <begin position="106"/>
        <end position="126"/>
    </location>
</feature>
<dbReference type="PROSITE" id="PS01303">
    <property type="entry name" value="BCCT"/>
    <property type="match status" value="1"/>
</dbReference>
<accession>A0A7J5B9S9</accession>
<feature type="transmembrane region" description="Helical" evidence="9">
    <location>
        <begin position="158"/>
        <end position="178"/>
    </location>
</feature>
<dbReference type="AlphaFoldDB" id="A0A7J5B9S9"/>
<feature type="transmembrane region" description="Helical" evidence="9">
    <location>
        <begin position="25"/>
        <end position="47"/>
    </location>
</feature>
<organism evidence="10 11">
    <name type="scientific">Gulosibacter chungangensis</name>
    <dbReference type="NCBI Taxonomy" id="979746"/>
    <lineage>
        <taxon>Bacteria</taxon>
        <taxon>Bacillati</taxon>
        <taxon>Actinomycetota</taxon>
        <taxon>Actinomycetes</taxon>
        <taxon>Micrococcales</taxon>
        <taxon>Microbacteriaceae</taxon>
        <taxon>Gulosibacter</taxon>
    </lineage>
</organism>
<protein>
    <submittedName>
        <fullName evidence="10">BCCT family transporter</fullName>
    </submittedName>
</protein>
<dbReference type="GO" id="GO:0022857">
    <property type="term" value="F:transmembrane transporter activity"/>
    <property type="evidence" value="ECO:0007669"/>
    <property type="project" value="InterPro"/>
</dbReference>
<dbReference type="Pfam" id="PF02028">
    <property type="entry name" value="BCCT"/>
    <property type="match status" value="1"/>
</dbReference>
<dbReference type="EMBL" id="WBKB01000006">
    <property type="protein sequence ID" value="KAB1642330.1"/>
    <property type="molecule type" value="Genomic_DNA"/>
</dbReference>
<evidence type="ECO:0000313" key="11">
    <source>
        <dbReference type="Proteomes" id="UP000433493"/>
    </source>
</evidence>
<evidence type="ECO:0000256" key="4">
    <source>
        <dbReference type="ARBA" id="ARBA00022475"/>
    </source>
</evidence>
<evidence type="ECO:0000256" key="1">
    <source>
        <dbReference type="ARBA" id="ARBA00004651"/>
    </source>
</evidence>
<keyword evidence="3" id="KW-0813">Transport</keyword>
<dbReference type="NCBIfam" id="NF007399">
    <property type="entry name" value="PRK09928.1"/>
    <property type="match status" value="1"/>
</dbReference>
<reference evidence="10 11" key="1">
    <citation type="submission" date="2019-09" db="EMBL/GenBank/DDBJ databases">
        <title>Phylogeny of genus Pseudoclavibacter and closely related genus.</title>
        <authorList>
            <person name="Li Y."/>
        </authorList>
    </citation>
    <scope>NUCLEOTIDE SEQUENCE [LARGE SCALE GENOMIC DNA]</scope>
    <source>
        <strain evidence="10 11">KCTC 13959</strain>
    </source>
</reference>
<keyword evidence="6 9" id="KW-1133">Transmembrane helix</keyword>
<feature type="transmembrane region" description="Helical" evidence="9">
    <location>
        <begin position="243"/>
        <end position="265"/>
    </location>
</feature>
<dbReference type="PANTHER" id="PTHR30047:SF7">
    <property type="entry name" value="HIGH-AFFINITY CHOLINE TRANSPORT PROTEIN"/>
    <property type="match status" value="1"/>
</dbReference>
<evidence type="ECO:0000256" key="6">
    <source>
        <dbReference type="ARBA" id="ARBA00022989"/>
    </source>
</evidence>
<sequence>MSSQGGGEPKPATASPPGKKTYPKVNWPVFITTAVIIIGFTIWAWLFPSQAETVIFGSMDWIGTNLGWYYVLTVTIVVVFVLVVALTKVGNVKIGPDHSKPRYNMFTWASMLFAAGIGVDLMFFGISGPATNLLTPPDVESMSDEAARMAPLWTMFHYGIPGWALYALMGMGIGLFAYRYHLPLSIRSALAPIFGKRVKGIPGHAVDVAAVLGTIFGIAVSLGIGVVFLNFGLSYMFGIPNNISVQIALMAIAVGITVISTVTGVDKGIRRLSELNVVLCIILMLFVLFSGNTPQLLNQLVQNIGDFVSRFGGMMMNTFGYTAGSEAYPSGDWMKDWTLFFWAWWIAWAAFVGLFLARISRGRTLRQFILGVLIIPFIFILLWISVFGNAAIDFFRAGDSEFLELAISLPESGFFNLLANYPGATFSIGLAVVTGLLFYVTSADSGSLVMANLTSKPATEGENSDGAPWLRIFWAVVTGALTLAMLFIDGVYTLQAATVVIGLPFSIVVYLMMFSLYRVLSAESRNMDARRAAFPGMLSSRTGDHVANKNWRQRLRRRMNWATAEQAGKYIDEVATPAVEEVAAELRKLGADVTCQRGEHPEYPIPYIDLLVRFPHQDEFKYQAYPVAYNVPNYATNLSAVEEIFFKVEIFSATGSQGKDIYGYTKEQVIADVLDAYDAHMAYMAAIGNGGAPTAIPGVEIPEEWDDSDQLSPDTEALKLDIQSASLVTVEEVPASEPNRGSNTNTDPDTDQGAKA</sequence>
<comment type="subcellular location">
    <subcellularLocation>
        <location evidence="1">Cell membrane</location>
        <topology evidence="1">Multi-pass membrane protein</topology>
    </subcellularLocation>
</comment>
<dbReference type="NCBIfam" id="TIGR00842">
    <property type="entry name" value="bcct"/>
    <property type="match status" value="1"/>
</dbReference>
<dbReference type="InterPro" id="IPR018093">
    <property type="entry name" value="BCCT_CS"/>
</dbReference>
<evidence type="ECO:0000256" key="7">
    <source>
        <dbReference type="ARBA" id="ARBA00023136"/>
    </source>
</evidence>
<comment type="caution">
    <text evidence="10">The sequence shown here is derived from an EMBL/GenBank/DDBJ whole genome shotgun (WGS) entry which is preliminary data.</text>
</comment>
<feature type="transmembrane region" description="Helical" evidence="9">
    <location>
        <begin position="272"/>
        <end position="291"/>
    </location>
</feature>
<name>A0A7J5B9S9_9MICO</name>
<feature type="transmembrane region" description="Helical" evidence="9">
    <location>
        <begin position="469"/>
        <end position="488"/>
    </location>
</feature>
<evidence type="ECO:0000313" key="10">
    <source>
        <dbReference type="EMBL" id="KAB1642330.1"/>
    </source>
</evidence>
<feature type="region of interest" description="Disordered" evidence="8">
    <location>
        <begin position="730"/>
        <end position="756"/>
    </location>
</feature>
<feature type="transmembrane region" description="Helical" evidence="9">
    <location>
        <begin position="206"/>
        <end position="231"/>
    </location>
</feature>